<sequence length="74" mass="7603">MPLGGLAVSTGIMLVGAGVFVLGYPEQLVDVWVDGSDSEDRPAGITARRWVQLRGALAAAVGVALIVVGFASMF</sequence>
<reference evidence="2 3" key="1">
    <citation type="submission" date="2022-06" db="EMBL/GenBank/DDBJ databases">
        <title>Halomicroarcula sp. a new haloarchaeum isolate from saline soil.</title>
        <authorList>
            <person name="Strakova D."/>
            <person name="Galisteo C."/>
            <person name="Sanchez-Porro C."/>
            <person name="Ventosa A."/>
        </authorList>
    </citation>
    <scope>NUCLEOTIDE SEQUENCE [LARGE SCALE GENOMIC DNA]</scope>
    <source>
        <strain evidence="2 3">S3CR25-11</strain>
    </source>
</reference>
<keyword evidence="1" id="KW-0812">Transmembrane</keyword>
<dbReference type="EMBL" id="JAMQOS010000002">
    <property type="protein sequence ID" value="MDS0281964.1"/>
    <property type="molecule type" value="Genomic_DNA"/>
</dbReference>
<protein>
    <recommendedName>
        <fullName evidence="4">DUF1772 domain-containing protein</fullName>
    </recommendedName>
</protein>
<comment type="caution">
    <text evidence="2">The sequence shown here is derived from an EMBL/GenBank/DDBJ whole genome shotgun (WGS) entry which is preliminary data.</text>
</comment>
<feature type="transmembrane region" description="Helical" evidence="1">
    <location>
        <begin position="6"/>
        <end position="24"/>
    </location>
</feature>
<gene>
    <name evidence="2" type="ORF">NDI86_07490</name>
</gene>
<feature type="transmembrane region" description="Helical" evidence="1">
    <location>
        <begin position="55"/>
        <end position="73"/>
    </location>
</feature>
<evidence type="ECO:0008006" key="4">
    <source>
        <dbReference type="Google" id="ProtNLM"/>
    </source>
</evidence>
<keyword evidence="3" id="KW-1185">Reference proteome</keyword>
<keyword evidence="1" id="KW-0472">Membrane</keyword>
<proteinExistence type="predicted"/>
<evidence type="ECO:0000256" key="1">
    <source>
        <dbReference type="SAM" id="Phobius"/>
    </source>
</evidence>
<evidence type="ECO:0000313" key="3">
    <source>
        <dbReference type="Proteomes" id="UP001268864"/>
    </source>
</evidence>
<evidence type="ECO:0000313" key="2">
    <source>
        <dbReference type="EMBL" id="MDS0281964.1"/>
    </source>
</evidence>
<accession>A0ABU2FMH7</accession>
<dbReference type="Proteomes" id="UP001268864">
    <property type="component" value="Unassembled WGS sequence"/>
</dbReference>
<keyword evidence="1" id="KW-1133">Transmembrane helix</keyword>
<name>A0ABU2FMH7_9EURY</name>
<organism evidence="2 3">
    <name type="scientific">Haloarcula onubensis</name>
    <dbReference type="NCBI Taxonomy" id="2950539"/>
    <lineage>
        <taxon>Archaea</taxon>
        <taxon>Methanobacteriati</taxon>
        <taxon>Methanobacteriota</taxon>
        <taxon>Stenosarchaea group</taxon>
        <taxon>Halobacteria</taxon>
        <taxon>Halobacteriales</taxon>
        <taxon>Haloarculaceae</taxon>
        <taxon>Haloarcula</taxon>
    </lineage>
</organism>
<dbReference type="RefSeq" id="WP_310899800.1">
    <property type="nucleotide sequence ID" value="NZ_JAMQOS010000002.1"/>
</dbReference>